<dbReference type="PANTHER" id="PTHR48416:SF1">
    <property type="entry name" value="CYTOCHROME C OXIDASE SUBUNIT 6C"/>
    <property type="match status" value="1"/>
</dbReference>
<proteinExistence type="inferred from homology"/>
<evidence type="ECO:0000256" key="7">
    <source>
        <dbReference type="ARBA" id="ARBA00023128"/>
    </source>
</evidence>
<evidence type="ECO:0000256" key="2">
    <source>
        <dbReference type="ARBA" id="ARBA00004673"/>
    </source>
</evidence>
<evidence type="ECO:0000256" key="5">
    <source>
        <dbReference type="ARBA" id="ARBA00022792"/>
    </source>
</evidence>
<sequence length="82" mass="9531">MADTTIKKLPKPQLRGLLHSYIRKHGIIAAVLCTISVFAVKFGVADRRKQRYADFYKNYDADAVFEEMRKKNLFQSAPWPEK</sequence>
<comment type="similarity">
    <text evidence="3">Belongs to the cytochrome c oxidase subunit 6c family.</text>
</comment>
<dbReference type="AlphaFoldDB" id="A0A646QFA9"/>
<reference evidence="10" key="1">
    <citation type="submission" date="2018-11" db="EMBL/GenBank/DDBJ databases">
        <title>Venom-gland transcriptomics and venom proteomics of the Florida green centipede (Hemiscolopendra marginata) reveal sex-based variation in a centipede venom.</title>
        <authorList>
            <person name="Nystrom G.S."/>
            <person name="Ward M.J."/>
            <person name="Ellsworth S.A."/>
            <person name="Rokyta D.R."/>
        </authorList>
    </citation>
    <scope>NUCLEOTIDE SEQUENCE</scope>
    <source>
        <tissue evidence="10">Venom gland</tissue>
    </source>
</reference>
<dbReference type="GO" id="GO:0005743">
    <property type="term" value="C:mitochondrial inner membrane"/>
    <property type="evidence" value="ECO:0007669"/>
    <property type="project" value="UniProtKB-SubCell"/>
</dbReference>
<keyword evidence="7" id="KW-0496">Mitochondrion</keyword>
<evidence type="ECO:0000313" key="10">
    <source>
        <dbReference type="EMBL" id="MUP40669.1"/>
    </source>
</evidence>
<protein>
    <submittedName>
        <fullName evidence="10">CytCO6C</fullName>
    </submittedName>
</protein>
<dbReference type="InterPro" id="IPR034884">
    <property type="entry name" value="Cytochrome_c_oxidase_VIc/VIIs"/>
</dbReference>
<keyword evidence="6 9" id="KW-1133">Transmembrane helix</keyword>
<evidence type="ECO:0000256" key="3">
    <source>
        <dbReference type="ARBA" id="ARBA00007204"/>
    </source>
</evidence>
<dbReference type="InterPro" id="IPR051389">
    <property type="entry name" value="Cytochrome_c_oxidase_VIc"/>
</dbReference>
<comment type="pathway">
    <text evidence="2">Energy metabolism; oxidative phosphorylation.</text>
</comment>
<evidence type="ECO:0000256" key="1">
    <source>
        <dbReference type="ARBA" id="ARBA00004434"/>
    </source>
</evidence>
<dbReference type="PANTHER" id="PTHR48416">
    <property type="entry name" value="CYTOCHROME C OXIDASE SUBUNIT 6C"/>
    <property type="match status" value="1"/>
</dbReference>
<evidence type="ECO:0000256" key="4">
    <source>
        <dbReference type="ARBA" id="ARBA00022692"/>
    </source>
</evidence>
<evidence type="ECO:0000256" key="8">
    <source>
        <dbReference type="ARBA" id="ARBA00023136"/>
    </source>
</evidence>
<accession>A0A646QFA9</accession>
<name>A0A646QFA9_9MYRI</name>
<evidence type="ECO:0000256" key="6">
    <source>
        <dbReference type="ARBA" id="ARBA00022989"/>
    </source>
</evidence>
<feature type="transmembrane region" description="Helical" evidence="9">
    <location>
        <begin position="26"/>
        <end position="44"/>
    </location>
</feature>
<comment type="subcellular location">
    <subcellularLocation>
        <location evidence="1">Mitochondrion inner membrane</location>
        <topology evidence="1">Single-pass membrane protein</topology>
    </subcellularLocation>
</comment>
<dbReference type="SUPFAM" id="SSF81415">
    <property type="entry name" value="Mitochondrial cytochrome c oxidase subunit VIc"/>
    <property type="match status" value="1"/>
</dbReference>
<keyword evidence="4 9" id="KW-0812">Transmembrane</keyword>
<dbReference type="InterPro" id="IPR037169">
    <property type="entry name" value="Cytochrome_c_oxidase_VIc_sf"/>
</dbReference>
<evidence type="ECO:0000256" key="9">
    <source>
        <dbReference type="SAM" id="Phobius"/>
    </source>
</evidence>
<dbReference type="CDD" id="cd22901">
    <property type="entry name" value="CcO_VIc"/>
    <property type="match status" value="1"/>
</dbReference>
<keyword evidence="5" id="KW-0999">Mitochondrion inner membrane</keyword>
<dbReference type="Pfam" id="PF02937">
    <property type="entry name" value="COX6C"/>
    <property type="match status" value="1"/>
</dbReference>
<dbReference type="Gene3D" id="4.10.93.10">
    <property type="entry name" value="Mitochondrial cytochrome c oxidase subunit VIc/VIIs"/>
    <property type="match status" value="1"/>
</dbReference>
<keyword evidence="8 9" id="KW-0472">Membrane</keyword>
<dbReference type="EMBL" id="GHBY01000492">
    <property type="protein sequence ID" value="MUP40669.1"/>
    <property type="molecule type" value="Transcribed_RNA"/>
</dbReference>
<organism evidence="10">
    <name type="scientific">Hemiscolopendra marginata</name>
    <dbReference type="NCBI Taxonomy" id="943146"/>
    <lineage>
        <taxon>Eukaryota</taxon>
        <taxon>Metazoa</taxon>
        <taxon>Ecdysozoa</taxon>
        <taxon>Arthropoda</taxon>
        <taxon>Myriapoda</taxon>
        <taxon>Chilopoda</taxon>
        <taxon>Pleurostigmophora</taxon>
        <taxon>Scolopendromorpha</taxon>
        <taxon>Scolopendridae</taxon>
        <taxon>Hemiscolopendra</taxon>
    </lineage>
</organism>